<dbReference type="Proteomes" id="UP000477386">
    <property type="component" value="Unassembled WGS sequence"/>
</dbReference>
<proteinExistence type="predicted"/>
<dbReference type="Pfam" id="PF04229">
    <property type="entry name" value="GrpB"/>
    <property type="match status" value="1"/>
</dbReference>
<dbReference type="InterPro" id="IPR043519">
    <property type="entry name" value="NT_sf"/>
</dbReference>
<dbReference type="EMBL" id="JAAGNZ010000001">
    <property type="protein sequence ID" value="NEU68045.1"/>
    <property type="molecule type" value="Genomic_DNA"/>
</dbReference>
<organism evidence="1 2">
    <name type="scientific">Spirosoma agri</name>
    <dbReference type="NCBI Taxonomy" id="1987381"/>
    <lineage>
        <taxon>Bacteria</taxon>
        <taxon>Pseudomonadati</taxon>
        <taxon>Bacteroidota</taxon>
        <taxon>Cytophagia</taxon>
        <taxon>Cytophagales</taxon>
        <taxon>Cytophagaceae</taxon>
        <taxon>Spirosoma</taxon>
    </lineage>
</organism>
<dbReference type="PANTHER" id="PTHR34822:SF1">
    <property type="entry name" value="GRPB FAMILY PROTEIN"/>
    <property type="match status" value="1"/>
</dbReference>
<gene>
    <name evidence="1" type="ORF">GK091_14225</name>
</gene>
<sequence>MLTVFEGVALAIQHIGSTAVEGLSAKPIIDIAINIQTLPIDDDILNQLARCGYKERVNRLGPEQAVYVKGTEEMETHILHIIPVGNPDWHNKIRFRDHLRNHPASRTLYEQIKQELSRQYITDRGSYTKGKEPFIRQVLSINPG</sequence>
<dbReference type="AlphaFoldDB" id="A0A6M0IK95"/>
<dbReference type="PANTHER" id="PTHR34822">
    <property type="entry name" value="GRPB DOMAIN PROTEIN (AFU_ORTHOLOGUE AFUA_1G01530)"/>
    <property type="match status" value="1"/>
</dbReference>
<protein>
    <submittedName>
        <fullName evidence="1">GrpB family protein</fullName>
    </submittedName>
</protein>
<evidence type="ECO:0000313" key="2">
    <source>
        <dbReference type="Proteomes" id="UP000477386"/>
    </source>
</evidence>
<dbReference type="InterPro" id="IPR007344">
    <property type="entry name" value="GrpB/CoaE"/>
</dbReference>
<name>A0A6M0IK95_9BACT</name>
<dbReference type="Gene3D" id="3.30.460.10">
    <property type="entry name" value="Beta Polymerase, domain 2"/>
    <property type="match status" value="1"/>
</dbReference>
<comment type="caution">
    <text evidence="1">The sequence shown here is derived from an EMBL/GenBank/DDBJ whole genome shotgun (WGS) entry which is preliminary data.</text>
</comment>
<dbReference type="SUPFAM" id="SSF81301">
    <property type="entry name" value="Nucleotidyltransferase"/>
    <property type="match status" value="1"/>
</dbReference>
<accession>A0A6M0IK95</accession>
<keyword evidence="2" id="KW-1185">Reference proteome</keyword>
<reference evidence="1 2" key="1">
    <citation type="submission" date="2020-02" db="EMBL/GenBank/DDBJ databases">
        <title>Draft genome sequence of two Spirosoma agri KCTC 52727 and Spirosoma terrae KCTC 52035.</title>
        <authorList>
            <person name="Rojas J."/>
            <person name="Ambika Manirajan B."/>
            <person name="Ratering S."/>
            <person name="Suarez C."/>
            <person name="Schnell S."/>
        </authorList>
    </citation>
    <scope>NUCLEOTIDE SEQUENCE [LARGE SCALE GENOMIC DNA]</scope>
    <source>
        <strain evidence="1 2">KCTC 52727</strain>
    </source>
</reference>
<evidence type="ECO:0000313" key="1">
    <source>
        <dbReference type="EMBL" id="NEU68045.1"/>
    </source>
</evidence>